<dbReference type="OrthoDB" id="10044938at2759"/>
<dbReference type="PANTHER" id="PTHR23295:SF5">
    <property type="entry name" value="SI:CH211-216L23.2"/>
    <property type="match status" value="1"/>
</dbReference>
<dbReference type="Proteomes" id="UP001152622">
    <property type="component" value="Chromosome 13"/>
</dbReference>
<gene>
    <name evidence="2" type="ORF">SKAU_G00315950</name>
</gene>
<sequence length="484" mass="53287">MAAWVKAPGGRRPQPMPNGGNVKPPYRPFRRAPYPLREDRNELQDESQSFEALDQQHEYSAGTADYERYQHSQKAASNVFAPVDKRNALYQRFYAQVQEDYEKRCADCVVLSVSTQNMDYAKSIGHCLQERGLAMEMIYLQAESGLTRALQDVRAHGSPLCILVEQTNVALSSCTVIIFSESLKIHRNMPQDHAMDFVMAEFGRVHAEREEKEPGEMAAKAAQMADDYLEREKLERHSVPLATRHLLHLLAEGLHLYPEDLGKLTEYVRSRQDQLQDAAPEGEEGSYPVRMKILPSGLGKPPPLLPTPSGPHGMEHPSHPPNPSEHPCAPLLPTPGSYPKTKPPPTAVHAGSPGPPPWTPTVSRWVTSQACCHAQGAPHVPACQGTETSQFIKPFPQCSERHPSSQQSPQPYSSPLSALTLASCAPEPRLGSNAGDLCTKLGGNSRPHPLHSPAIRPHPLHRSDTRPRPLNGYVTPGSAHSTAL</sequence>
<dbReference type="InterPro" id="IPR036621">
    <property type="entry name" value="Anticodon-bd_dom_sf"/>
</dbReference>
<feature type="region of interest" description="Disordered" evidence="1">
    <location>
        <begin position="272"/>
        <end position="361"/>
    </location>
</feature>
<proteinExistence type="predicted"/>
<reference evidence="2" key="1">
    <citation type="journal article" date="2023" name="Science">
        <title>Genome structures resolve the early diversification of teleost fishes.</title>
        <authorList>
            <person name="Parey E."/>
            <person name="Louis A."/>
            <person name="Montfort J."/>
            <person name="Bouchez O."/>
            <person name="Roques C."/>
            <person name="Iampietro C."/>
            <person name="Lluch J."/>
            <person name="Castinel A."/>
            <person name="Donnadieu C."/>
            <person name="Desvignes T."/>
            <person name="Floi Bucao C."/>
            <person name="Jouanno E."/>
            <person name="Wen M."/>
            <person name="Mejri S."/>
            <person name="Dirks R."/>
            <person name="Jansen H."/>
            <person name="Henkel C."/>
            <person name="Chen W.J."/>
            <person name="Zahm M."/>
            <person name="Cabau C."/>
            <person name="Klopp C."/>
            <person name="Thompson A.W."/>
            <person name="Robinson-Rechavi M."/>
            <person name="Braasch I."/>
            <person name="Lecointre G."/>
            <person name="Bobe J."/>
            <person name="Postlethwait J.H."/>
            <person name="Berthelot C."/>
            <person name="Roest Crollius H."/>
            <person name="Guiguen Y."/>
        </authorList>
    </citation>
    <scope>NUCLEOTIDE SEQUENCE</scope>
    <source>
        <strain evidence="2">WJC10195</strain>
    </source>
</reference>
<keyword evidence="3" id="KW-1185">Reference proteome</keyword>
<feature type="region of interest" description="Disordered" evidence="1">
    <location>
        <begin position="435"/>
        <end position="484"/>
    </location>
</feature>
<feature type="region of interest" description="Disordered" evidence="1">
    <location>
        <begin position="395"/>
        <end position="415"/>
    </location>
</feature>
<dbReference type="EMBL" id="JAINUF010000013">
    <property type="protein sequence ID" value="KAJ8344266.1"/>
    <property type="molecule type" value="Genomic_DNA"/>
</dbReference>
<evidence type="ECO:0000313" key="2">
    <source>
        <dbReference type="EMBL" id="KAJ8344266.1"/>
    </source>
</evidence>
<dbReference type="SUPFAM" id="SSF52954">
    <property type="entry name" value="Class II aaRS ABD-related"/>
    <property type="match status" value="1"/>
</dbReference>
<dbReference type="AlphaFoldDB" id="A0A9Q1ESM3"/>
<dbReference type="Gene3D" id="3.40.50.800">
    <property type="entry name" value="Anticodon-binding domain"/>
    <property type="match status" value="1"/>
</dbReference>
<dbReference type="InterPro" id="IPR052600">
    <property type="entry name" value="Nuc_rcpt_coact/corep"/>
</dbReference>
<evidence type="ECO:0000256" key="1">
    <source>
        <dbReference type="SAM" id="MobiDB-lite"/>
    </source>
</evidence>
<feature type="compositionally biased region" description="Low complexity" evidence="1">
    <location>
        <begin position="404"/>
        <end position="415"/>
    </location>
</feature>
<name>A0A9Q1ESM3_SYNKA</name>
<organism evidence="2 3">
    <name type="scientific">Synaphobranchus kaupii</name>
    <name type="common">Kaup's arrowtooth eel</name>
    <dbReference type="NCBI Taxonomy" id="118154"/>
    <lineage>
        <taxon>Eukaryota</taxon>
        <taxon>Metazoa</taxon>
        <taxon>Chordata</taxon>
        <taxon>Craniata</taxon>
        <taxon>Vertebrata</taxon>
        <taxon>Euteleostomi</taxon>
        <taxon>Actinopterygii</taxon>
        <taxon>Neopterygii</taxon>
        <taxon>Teleostei</taxon>
        <taxon>Anguilliformes</taxon>
        <taxon>Synaphobranchidae</taxon>
        <taxon>Synaphobranchus</taxon>
    </lineage>
</organism>
<feature type="region of interest" description="Disordered" evidence="1">
    <location>
        <begin position="1"/>
        <end position="48"/>
    </location>
</feature>
<comment type="caution">
    <text evidence="2">The sequence shown here is derived from an EMBL/GenBank/DDBJ whole genome shotgun (WGS) entry which is preliminary data.</text>
</comment>
<evidence type="ECO:0000313" key="3">
    <source>
        <dbReference type="Proteomes" id="UP001152622"/>
    </source>
</evidence>
<protein>
    <recommendedName>
        <fullName evidence="4">Nuclear receptor coactivator 5</fullName>
    </recommendedName>
</protein>
<accession>A0A9Q1ESM3</accession>
<feature type="compositionally biased region" description="Pro residues" evidence="1">
    <location>
        <begin position="300"/>
        <end position="309"/>
    </location>
</feature>
<evidence type="ECO:0008006" key="4">
    <source>
        <dbReference type="Google" id="ProtNLM"/>
    </source>
</evidence>
<dbReference type="PANTHER" id="PTHR23295">
    <property type="entry name" value="NUCLEAR RECEPTOR COACTIVATOR 5-RELATED"/>
    <property type="match status" value="1"/>
</dbReference>